<keyword evidence="3" id="KW-1185">Reference proteome</keyword>
<evidence type="ECO:0000256" key="1">
    <source>
        <dbReference type="SAM" id="MobiDB-lite"/>
    </source>
</evidence>
<organism evidence="2 3">
    <name type="scientific">Ectocarpus siliculosus</name>
    <name type="common">Brown alga</name>
    <name type="synonym">Conferva siliculosa</name>
    <dbReference type="NCBI Taxonomy" id="2880"/>
    <lineage>
        <taxon>Eukaryota</taxon>
        <taxon>Sar</taxon>
        <taxon>Stramenopiles</taxon>
        <taxon>Ochrophyta</taxon>
        <taxon>PX clade</taxon>
        <taxon>Phaeophyceae</taxon>
        <taxon>Ectocarpales</taxon>
        <taxon>Ectocarpaceae</taxon>
        <taxon>Ectocarpus</taxon>
    </lineage>
</organism>
<dbReference type="OrthoDB" id="47189at2759"/>
<dbReference type="InParanoid" id="D7FPX8"/>
<dbReference type="GO" id="GO:0008990">
    <property type="term" value="F:rRNA (guanine-N2-)-methyltransferase activity"/>
    <property type="evidence" value="ECO:0007669"/>
    <property type="project" value="InterPro"/>
</dbReference>
<dbReference type="HAMAP" id="MF_01523">
    <property type="entry name" value="16SrRNA_methyltr_J"/>
    <property type="match status" value="1"/>
</dbReference>
<evidence type="ECO:0000313" key="3">
    <source>
        <dbReference type="Proteomes" id="UP000002630"/>
    </source>
</evidence>
<keyword evidence="2" id="KW-0489">Methyltransferase</keyword>
<feature type="compositionally biased region" description="Gly residues" evidence="1">
    <location>
        <begin position="299"/>
        <end position="310"/>
    </location>
</feature>
<dbReference type="Gene3D" id="3.40.50.150">
    <property type="entry name" value="Vaccinia Virus protein VP39"/>
    <property type="match status" value="1"/>
</dbReference>
<reference evidence="2 3" key="1">
    <citation type="journal article" date="2010" name="Nature">
        <title>The Ectocarpus genome and the independent evolution of multicellularity in brown algae.</title>
        <authorList>
            <person name="Cock J.M."/>
            <person name="Sterck L."/>
            <person name="Rouze P."/>
            <person name="Scornet D."/>
            <person name="Allen A.E."/>
            <person name="Amoutzias G."/>
            <person name="Anthouard V."/>
            <person name="Artiguenave F."/>
            <person name="Aury J.M."/>
            <person name="Badger J.H."/>
            <person name="Beszteri B."/>
            <person name="Billiau K."/>
            <person name="Bonnet E."/>
            <person name="Bothwell J.H."/>
            <person name="Bowler C."/>
            <person name="Boyen C."/>
            <person name="Brownlee C."/>
            <person name="Carrano C.J."/>
            <person name="Charrier B."/>
            <person name="Cho G.Y."/>
            <person name="Coelho S.M."/>
            <person name="Collen J."/>
            <person name="Corre E."/>
            <person name="Da Silva C."/>
            <person name="Delage L."/>
            <person name="Delaroque N."/>
            <person name="Dittami S.M."/>
            <person name="Doulbeau S."/>
            <person name="Elias M."/>
            <person name="Farnham G."/>
            <person name="Gachon C.M."/>
            <person name="Gschloessl B."/>
            <person name="Heesch S."/>
            <person name="Jabbari K."/>
            <person name="Jubin C."/>
            <person name="Kawai H."/>
            <person name="Kimura K."/>
            <person name="Kloareg B."/>
            <person name="Kupper F.C."/>
            <person name="Lang D."/>
            <person name="Le Bail A."/>
            <person name="Leblanc C."/>
            <person name="Lerouge P."/>
            <person name="Lohr M."/>
            <person name="Lopez P.J."/>
            <person name="Martens C."/>
            <person name="Maumus F."/>
            <person name="Michel G."/>
            <person name="Miranda-Saavedra D."/>
            <person name="Morales J."/>
            <person name="Moreau H."/>
            <person name="Motomura T."/>
            <person name="Nagasato C."/>
            <person name="Napoli C.A."/>
            <person name="Nelson D.R."/>
            <person name="Nyvall-Collen P."/>
            <person name="Peters A.F."/>
            <person name="Pommier C."/>
            <person name="Potin P."/>
            <person name="Poulain J."/>
            <person name="Quesneville H."/>
            <person name="Read B."/>
            <person name="Rensing S.A."/>
            <person name="Ritter A."/>
            <person name="Rousvoal S."/>
            <person name="Samanta M."/>
            <person name="Samson G."/>
            <person name="Schroeder D.C."/>
            <person name="Segurens B."/>
            <person name="Strittmatter M."/>
            <person name="Tonon T."/>
            <person name="Tregear J.W."/>
            <person name="Valentin K."/>
            <person name="von Dassow P."/>
            <person name="Yamagishi T."/>
            <person name="Van de Peer Y."/>
            <person name="Wincker P."/>
        </authorList>
    </citation>
    <scope>NUCLEOTIDE SEQUENCE [LARGE SCALE GENOMIC DNA]</scope>
    <source>
        <strain evidence="3">Ec32 / CCAP1310/4</strain>
    </source>
</reference>
<dbReference type="PANTHER" id="PTHR36112">
    <property type="entry name" value="RIBOSOMAL RNA SMALL SUBUNIT METHYLTRANSFERASE J"/>
    <property type="match status" value="1"/>
</dbReference>
<dbReference type="OMA" id="HRHTDAN"/>
<name>D7FPX8_ECTSI</name>
<dbReference type="SUPFAM" id="SSF53335">
    <property type="entry name" value="S-adenosyl-L-methionine-dependent methyltransferases"/>
    <property type="match status" value="1"/>
</dbReference>
<dbReference type="PANTHER" id="PTHR36112:SF1">
    <property type="entry name" value="RIBOSOMAL RNA SMALL SUBUNIT METHYLTRANSFERASE J"/>
    <property type="match status" value="1"/>
</dbReference>
<feature type="region of interest" description="Disordered" evidence="1">
    <location>
        <begin position="34"/>
        <end position="56"/>
    </location>
</feature>
<dbReference type="InterPro" id="IPR029063">
    <property type="entry name" value="SAM-dependent_MTases_sf"/>
</dbReference>
<dbReference type="eggNOG" id="ENOG502SA1Z">
    <property type="taxonomic scope" value="Eukaryota"/>
</dbReference>
<dbReference type="AlphaFoldDB" id="D7FPX8"/>
<gene>
    <name evidence="2" type="ORF">Esi_0002_0032</name>
</gene>
<dbReference type="InterPro" id="IPR007536">
    <property type="entry name" value="16SrRNA_methylTrfase_J"/>
</dbReference>
<protein>
    <submittedName>
        <fullName evidence="2">SAM-dependent methyltransferase</fullName>
    </submittedName>
</protein>
<accession>D7FPX8</accession>
<sequence length="370" mass="39320">MAVLAAQDYSKEDLERCRSLAEKLGLALVVARQEQELEEEEEHQGERGEGEMLAGGAAEAEPDGFKFTMLFDETGRLALGQPGSGFNPLVVDFCGGKTGYRSKHQQGKTEQVVKAAALPKRRAATAAADEPLGPPSPGDDDAKAPLPLLWDLTAGLGTDAFLLAQAGWRVEMFERSSVVAALVQDALDRARVGDDETARKAASRMSLTVADSTEVLATAVVGSSSSSSAPVARAAVGFSRPDVVYLDPMFPQQKKGKKKKSALVKKGMQMLQALLEEEDGAEGEKRQQGTEPGGRTPDGAGGGDVSGEGEAGAVEGQEEERRLFDIAMEFATRKVVVKRPVHGPSIVRHVQPSHAVVSKNGRFDVYVVPP</sequence>
<feature type="region of interest" description="Disordered" evidence="1">
    <location>
        <begin position="275"/>
        <end position="318"/>
    </location>
</feature>
<dbReference type="EMBL" id="FN648375">
    <property type="protein sequence ID" value="CBJ48310.1"/>
    <property type="molecule type" value="Genomic_DNA"/>
</dbReference>
<evidence type="ECO:0000313" key="2">
    <source>
        <dbReference type="EMBL" id="CBJ48310.1"/>
    </source>
</evidence>
<dbReference type="Proteomes" id="UP000002630">
    <property type="component" value="Linkage Group LG02"/>
</dbReference>
<dbReference type="Pfam" id="PF04445">
    <property type="entry name" value="SAM_MT"/>
    <property type="match status" value="2"/>
</dbReference>
<dbReference type="EMBL" id="FN649727">
    <property type="protein sequence ID" value="CBJ48310.1"/>
    <property type="molecule type" value="Genomic_DNA"/>
</dbReference>
<proteinExistence type="inferred from homology"/>
<keyword evidence="2" id="KW-0808">Transferase</keyword>